<dbReference type="EMBL" id="JAPDFW010000097">
    <property type="protein sequence ID" value="KAJ5070210.1"/>
    <property type="molecule type" value="Genomic_DNA"/>
</dbReference>
<dbReference type="AlphaFoldDB" id="A0A9Q0LD26"/>
<name>A0A9Q0LD26_ANAIG</name>
<evidence type="ECO:0000313" key="1">
    <source>
        <dbReference type="EMBL" id="KAJ5070210.1"/>
    </source>
</evidence>
<organism evidence="1 2">
    <name type="scientific">Anaeramoeba ignava</name>
    <name type="common">Anaerobic marine amoeba</name>
    <dbReference type="NCBI Taxonomy" id="1746090"/>
    <lineage>
        <taxon>Eukaryota</taxon>
        <taxon>Metamonada</taxon>
        <taxon>Anaeramoebidae</taxon>
        <taxon>Anaeramoeba</taxon>
    </lineage>
</organism>
<protein>
    <submittedName>
        <fullName evidence="1">Uncharacterized protein</fullName>
    </submittedName>
</protein>
<accession>A0A9Q0LD26</accession>
<sequence length="78" mass="9334">MEIKSKSQKKKKVKEEVFYEIAKSNKLLFLRNKQPQPEPFSFLGCCCSLFWEEKEEQNKQLRLVILLQNLDLEKETVN</sequence>
<reference evidence="1" key="1">
    <citation type="submission" date="2022-10" db="EMBL/GenBank/DDBJ databases">
        <title>Novel sulphate-reducing endosymbionts in the free-living metamonad Anaeramoeba.</title>
        <authorList>
            <person name="Jerlstrom-Hultqvist J."/>
            <person name="Cepicka I."/>
            <person name="Gallot-Lavallee L."/>
            <person name="Salas-Leiva D."/>
            <person name="Curtis B.A."/>
            <person name="Zahonova K."/>
            <person name="Pipaliya S."/>
            <person name="Dacks J."/>
            <person name="Roger A.J."/>
        </authorList>
    </citation>
    <scope>NUCLEOTIDE SEQUENCE</scope>
    <source>
        <strain evidence="1">BMAN</strain>
    </source>
</reference>
<dbReference type="Proteomes" id="UP001149090">
    <property type="component" value="Unassembled WGS sequence"/>
</dbReference>
<keyword evidence="2" id="KW-1185">Reference proteome</keyword>
<gene>
    <name evidence="1" type="ORF">M0811_11057</name>
</gene>
<proteinExistence type="predicted"/>
<comment type="caution">
    <text evidence="1">The sequence shown here is derived from an EMBL/GenBank/DDBJ whole genome shotgun (WGS) entry which is preliminary data.</text>
</comment>
<evidence type="ECO:0000313" key="2">
    <source>
        <dbReference type="Proteomes" id="UP001149090"/>
    </source>
</evidence>